<evidence type="ECO:0000313" key="1">
    <source>
        <dbReference type="EMBL" id="KAK8548085.1"/>
    </source>
</evidence>
<dbReference type="EMBL" id="JBBPBM010000021">
    <property type="protein sequence ID" value="KAK8548085.1"/>
    <property type="molecule type" value="Genomic_DNA"/>
</dbReference>
<protein>
    <submittedName>
        <fullName evidence="1">Uncharacterized protein</fullName>
    </submittedName>
</protein>
<organism evidence="1 2">
    <name type="scientific">Hibiscus sabdariffa</name>
    <name type="common">roselle</name>
    <dbReference type="NCBI Taxonomy" id="183260"/>
    <lineage>
        <taxon>Eukaryota</taxon>
        <taxon>Viridiplantae</taxon>
        <taxon>Streptophyta</taxon>
        <taxon>Embryophyta</taxon>
        <taxon>Tracheophyta</taxon>
        <taxon>Spermatophyta</taxon>
        <taxon>Magnoliopsida</taxon>
        <taxon>eudicotyledons</taxon>
        <taxon>Gunneridae</taxon>
        <taxon>Pentapetalae</taxon>
        <taxon>rosids</taxon>
        <taxon>malvids</taxon>
        <taxon>Malvales</taxon>
        <taxon>Malvaceae</taxon>
        <taxon>Malvoideae</taxon>
        <taxon>Hibiscus</taxon>
    </lineage>
</organism>
<reference evidence="1 2" key="1">
    <citation type="journal article" date="2024" name="G3 (Bethesda)">
        <title>Genome assembly of Hibiscus sabdariffa L. provides insights into metabolisms of medicinal natural products.</title>
        <authorList>
            <person name="Kim T."/>
        </authorList>
    </citation>
    <scope>NUCLEOTIDE SEQUENCE [LARGE SCALE GENOMIC DNA]</scope>
    <source>
        <strain evidence="1">TK-2024</strain>
        <tissue evidence="1">Old leaves</tissue>
    </source>
</reference>
<dbReference type="Proteomes" id="UP001472677">
    <property type="component" value="Unassembled WGS sequence"/>
</dbReference>
<evidence type="ECO:0000313" key="2">
    <source>
        <dbReference type="Proteomes" id="UP001472677"/>
    </source>
</evidence>
<comment type="caution">
    <text evidence="1">The sequence shown here is derived from an EMBL/GenBank/DDBJ whole genome shotgun (WGS) entry which is preliminary data.</text>
</comment>
<sequence>MEKIKLDLRVLAQTECSRSKIERLKWWSCLIKNQISTLIFLVSRQLSECFEKRVTTGNLESDGPSSS</sequence>
<accession>A0ABR2DVS7</accession>
<proteinExistence type="predicted"/>
<keyword evidence="2" id="KW-1185">Reference proteome</keyword>
<name>A0ABR2DVS7_9ROSI</name>
<gene>
    <name evidence="1" type="ORF">V6N12_061008</name>
</gene>